<dbReference type="InterPro" id="IPR032774">
    <property type="entry name" value="WG_beta_rep"/>
</dbReference>
<dbReference type="Proteomes" id="UP000195975">
    <property type="component" value="Unassembled WGS sequence"/>
</dbReference>
<dbReference type="EMBL" id="NFIJ01000002">
    <property type="protein sequence ID" value="OUO06829.1"/>
    <property type="molecule type" value="Genomic_DNA"/>
</dbReference>
<evidence type="ECO:0008006" key="4">
    <source>
        <dbReference type="Google" id="ProtNLM"/>
    </source>
</evidence>
<evidence type="ECO:0000313" key="3">
    <source>
        <dbReference type="Proteomes" id="UP000195975"/>
    </source>
</evidence>
<dbReference type="RefSeq" id="WP_008150297.1">
    <property type="nucleotide sequence ID" value="NZ_CAJLBM010000002.1"/>
</dbReference>
<feature type="chain" id="PRO_5040205738" description="WG repeat-containing protein" evidence="1">
    <location>
        <begin position="24"/>
        <end position="464"/>
    </location>
</feature>
<proteinExistence type="predicted"/>
<feature type="signal peptide" evidence="1">
    <location>
        <begin position="1"/>
        <end position="23"/>
    </location>
</feature>
<gene>
    <name evidence="2" type="ORF">B5F96_03840</name>
</gene>
<accession>A0A9Q5X9B6</accession>
<comment type="caution">
    <text evidence="2">The sequence shown here is derived from an EMBL/GenBank/DDBJ whole genome shotgun (WGS) entry which is preliminary data.</text>
</comment>
<reference evidence="3" key="1">
    <citation type="submission" date="2017-04" db="EMBL/GenBank/DDBJ databases">
        <title>Function of individual gut microbiota members based on whole genome sequencing of pure cultures obtained from chicken caecum.</title>
        <authorList>
            <person name="Medvecky M."/>
            <person name="Cejkova D."/>
            <person name="Polansky O."/>
            <person name="Karasova D."/>
            <person name="Kubasova T."/>
            <person name="Cizek A."/>
            <person name="Rychlik I."/>
        </authorList>
    </citation>
    <scope>NUCLEOTIDE SEQUENCE [LARGE SCALE GENOMIC DNA]</scope>
    <source>
        <strain evidence="3">An42</strain>
    </source>
</reference>
<evidence type="ECO:0000256" key="1">
    <source>
        <dbReference type="SAM" id="SignalP"/>
    </source>
</evidence>
<keyword evidence="1" id="KW-0732">Signal</keyword>
<name>A0A9Q5X9B6_9BACT</name>
<dbReference type="GeneID" id="93408356"/>
<dbReference type="PANTHER" id="PTHR37841">
    <property type="entry name" value="GLR2918 PROTEIN"/>
    <property type="match status" value="1"/>
</dbReference>
<dbReference type="PANTHER" id="PTHR37841:SF1">
    <property type="entry name" value="DUF3298 DOMAIN-CONTAINING PROTEIN"/>
    <property type="match status" value="1"/>
</dbReference>
<organism evidence="2 3">
    <name type="scientific">Parabacteroides johnsonii</name>
    <dbReference type="NCBI Taxonomy" id="387661"/>
    <lineage>
        <taxon>Bacteria</taxon>
        <taxon>Pseudomonadati</taxon>
        <taxon>Bacteroidota</taxon>
        <taxon>Bacteroidia</taxon>
        <taxon>Bacteroidales</taxon>
        <taxon>Tannerellaceae</taxon>
        <taxon>Parabacteroides</taxon>
    </lineage>
</organism>
<dbReference type="AlphaFoldDB" id="A0A9Q5X9B6"/>
<sequence length="464" mass="52889">MNKIGNIICISMCGFLFTTTTHAQSFLKKTLKVLETVNDVNKAVNSDKKTAIETEEKSQTDNNKTVTKNKLYIGSAYTDNSSPINPQKTNKTKIIYIENKTILCTEYFKDGVCLACHPQKGWGVFDTTGTQIIDYKLHFGTIVGNSQMPEFENGYCPVRDPKGSYIINKQGKIVSQFTNINNLSNFQQGIATATQTMPDPKNKHLNIRRVVYVNNKGELIFPHLYFTVKWENSKPMRPFNDGLSAYYDYDQKLWGFIDHTGNTVVKAQYKMVQDFHDGYAAVLTTNDKWGFIDTNGTFQIPAMYAREPMPFSEGVALVSRREGPSCLIDKTGKIVLDFIYKMTPFYNNKAFVNFSQESPYREIDPNHNFIFIIDREFKVVGLSKKMPLFIDNYNEEHWPSNNLWLSEEGVLMDNKGDAIYASNIIRPFSNNRSYVCFDDGKSALTAGFMNPSGEIVFLFTQSEF</sequence>
<dbReference type="Pfam" id="PF14903">
    <property type="entry name" value="WG_beta_rep"/>
    <property type="match status" value="2"/>
</dbReference>
<protein>
    <recommendedName>
        <fullName evidence="4">WG repeat-containing protein</fullName>
    </recommendedName>
</protein>
<evidence type="ECO:0000313" key="2">
    <source>
        <dbReference type="EMBL" id="OUO06829.1"/>
    </source>
</evidence>